<keyword evidence="1" id="KW-0472">Membrane</keyword>
<dbReference type="Proteomes" id="UP000295530">
    <property type="component" value="Unassembled WGS sequence"/>
</dbReference>
<sequence>MIPFSLFNASGLLRLALALFVLAILWLATCWAVALP</sequence>
<protein>
    <submittedName>
        <fullName evidence="2">Uncharacterized protein</fullName>
    </submittedName>
</protein>
<feature type="transmembrane region" description="Helical" evidence="1">
    <location>
        <begin position="12"/>
        <end position="34"/>
    </location>
</feature>
<name>A0A4R6EIM0_SCAGO</name>
<evidence type="ECO:0000256" key="1">
    <source>
        <dbReference type="SAM" id="Phobius"/>
    </source>
</evidence>
<evidence type="ECO:0000313" key="3">
    <source>
        <dbReference type="Proteomes" id="UP000295530"/>
    </source>
</evidence>
<dbReference type="AlphaFoldDB" id="A0A4R6EIM0"/>
<accession>A0A4R6EIM0</accession>
<organism evidence="2 3">
    <name type="scientific">Scandinavium goeteborgense</name>
    <dbReference type="NCBI Taxonomy" id="1851514"/>
    <lineage>
        <taxon>Bacteria</taxon>
        <taxon>Pseudomonadati</taxon>
        <taxon>Pseudomonadota</taxon>
        <taxon>Gammaproteobacteria</taxon>
        <taxon>Enterobacterales</taxon>
        <taxon>Enterobacteriaceae</taxon>
        <taxon>Scandinavium</taxon>
    </lineage>
</organism>
<keyword evidence="3" id="KW-1185">Reference proteome</keyword>
<reference evidence="2 3" key="1">
    <citation type="submission" date="2019-03" db="EMBL/GenBank/DDBJ databases">
        <title>Genomic analyses of the natural microbiome of Caenorhabditis elegans.</title>
        <authorList>
            <person name="Samuel B."/>
        </authorList>
    </citation>
    <scope>NUCLEOTIDE SEQUENCE [LARGE SCALE GENOMIC DNA]</scope>
    <source>
        <strain evidence="2 3">BIGb0156</strain>
    </source>
</reference>
<dbReference type="EMBL" id="SNVX01000005">
    <property type="protein sequence ID" value="TDN58511.1"/>
    <property type="molecule type" value="Genomic_DNA"/>
</dbReference>
<keyword evidence="1" id="KW-0812">Transmembrane</keyword>
<comment type="caution">
    <text evidence="2">The sequence shown here is derived from an EMBL/GenBank/DDBJ whole genome shotgun (WGS) entry which is preliminary data.</text>
</comment>
<keyword evidence="1" id="KW-1133">Transmembrane helix</keyword>
<proteinExistence type="predicted"/>
<gene>
    <name evidence="2" type="ORF">EC847_105141</name>
</gene>
<evidence type="ECO:0000313" key="2">
    <source>
        <dbReference type="EMBL" id="TDN58511.1"/>
    </source>
</evidence>